<evidence type="ECO:0000313" key="1">
    <source>
        <dbReference type="EMBL" id="GKU24188.1"/>
    </source>
</evidence>
<dbReference type="AlphaFoldDB" id="A0A9W5Y064"/>
<name>A0A9W5Y064_9CLOT</name>
<accession>A0A9W5Y064</accession>
<proteinExistence type="predicted"/>
<keyword evidence="2" id="KW-1185">Reference proteome</keyword>
<organism evidence="1 2">
    <name type="scientific">Clostridium folliculivorans</name>
    <dbReference type="NCBI Taxonomy" id="2886038"/>
    <lineage>
        <taxon>Bacteria</taxon>
        <taxon>Bacillati</taxon>
        <taxon>Bacillota</taxon>
        <taxon>Clostridia</taxon>
        <taxon>Eubacteriales</taxon>
        <taxon>Clostridiaceae</taxon>
        <taxon>Clostridium</taxon>
    </lineage>
</organism>
<sequence>MRNFEPFLENTMKNSLIKRLEGTLYHPFIYSGYQRDIDLSNYSVLVINFANLDECSDQLELNKVISMALALKKPLVLLNVEDGRVLSKILGIGFMGKCIIVRPYSTYNVFNVLGLGGDVMQECGQADVTQDDTGNRCFSVEDTNMCECECQPTQCQSFFENLCVADQVRMIEAILESDFKVPQGLCPPAPGSTPADLPESQFRLNYLAIEGMWNLSDQQVTNNSVIMEISLIASFNPKYKYLRIRSVGAGFNPANGAPMENDSTYDRGYFQSHVQIHMQPNTTLLKTLSTEPKNVNKQAQYTTSSEFNVGVDIGKNPTFSSSYTISESMTTVVSDFNIYNNGAGITADWDFDLSLTENSIWDIFDEEFLKKAKVKPLPALATKNLQTITEAVWYSDNTVNDVIGVQLYWKVDHFHCYVTGDWASYTEHYTHKWRTVGFQGTPVNINFGSVNA</sequence>
<evidence type="ECO:0000313" key="2">
    <source>
        <dbReference type="Proteomes" id="UP001057868"/>
    </source>
</evidence>
<dbReference type="EMBL" id="BQXY01000001">
    <property type="protein sequence ID" value="GKU24188.1"/>
    <property type="molecule type" value="Genomic_DNA"/>
</dbReference>
<reference evidence="1" key="1">
    <citation type="journal article" date="2023" name="Int. J. Syst. Evol. Microbiol.">
        <title>&lt;i&gt;Clostridium folliculivorans&lt;/i&gt; sp. nov., isolated from soil samples of an organic paddy in Japan.</title>
        <authorList>
            <person name="Tazawa J."/>
            <person name="Kobayashi H."/>
            <person name="Tanizawa Y."/>
            <person name="Uchino A."/>
            <person name="Tanaka F."/>
            <person name="Urashima Y."/>
            <person name="Miura S."/>
            <person name="Sakamoto M."/>
            <person name="Ohkuma M."/>
            <person name="Tohno M."/>
        </authorList>
    </citation>
    <scope>NUCLEOTIDE SEQUENCE</scope>
    <source>
        <strain evidence="1">D1-1</strain>
    </source>
</reference>
<protein>
    <submittedName>
        <fullName evidence="1">Uncharacterized protein</fullName>
    </submittedName>
</protein>
<gene>
    <name evidence="1" type="ORF">CFOLD11_10140</name>
</gene>
<dbReference type="Proteomes" id="UP001057868">
    <property type="component" value="Unassembled WGS sequence"/>
</dbReference>
<comment type="caution">
    <text evidence="1">The sequence shown here is derived from an EMBL/GenBank/DDBJ whole genome shotgun (WGS) entry which is preliminary data.</text>
</comment>
<dbReference type="RefSeq" id="WP_261851209.1">
    <property type="nucleotide sequence ID" value="NZ_BQXY01000001.1"/>
</dbReference>